<dbReference type="Proteomes" id="UP001595814">
    <property type="component" value="Unassembled WGS sequence"/>
</dbReference>
<evidence type="ECO:0000313" key="3">
    <source>
        <dbReference type="Proteomes" id="UP001595814"/>
    </source>
</evidence>
<keyword evidence="1" id="KW-0732">Signal</keyword>
<keyword evidence="3" id="KW-1185">Reference proteome</keyword>
<feature type="signal peptide" evidence="1">
    <location>
        <begin position="1"/>
        <end position="23"/>
    </location>
</feature>
<evidence type="ECO:0008006" key="4">
    <source>
        <dbReference type="Google" id="ProtNLM"/>
    </source>
</evidence>
<name>A0ABV8JU94_9FLAO</name>
<feature type="chain" id="PRO_5045416729" description="Cardiolipin synthetase" evidence="1">
    <location>
        <begin position="24"/>
        <end position="211"/>
    </location>
</feature>
<evidence type="ECO:0000256" key="1">
    <source>
        <dbReference type="SAM" id="SignalP"/>
    </source>
</evidence>
<dbReference type="EMBL" id="JBHSAW010000010">
    <property type="protein sequence ID" value="MFC4097381.1"/>
    <property type="molecule type" value="Genomic_DNA"/>
</dbReference>
<evidence type="ECO:0000313" key="2">
    <source>
        <dbReference type="EMBL" id="MFC4097381.1"/>
    </source>
</evidence>
<comment type="caution">
    <text evidence="2">The sequence shown here is derived from an EMBL/GenBank/DDBJ whole genome shotgun (WGS) entry which is preliminary data.</text>
</comment>
<reference evidence="3" key="1">
    <citation type="journal article" date="2019" name="Int. J. Syst. Evol. Microbiol.">
        <title>The Global Catalogue of Microorganisms (GCM) 10K type strain sequencing project: providing services to taxonomists for standard genome sequencing and annotation.</title>
        <authorList>
            <consortium name="The Broad Institute Genomics Platform"/>
            <consortium name="The Broad Institute Genome Sequencing Center for Infectious Disease"/>
            <person name="Wu L."/>
            <person name="Ma J."/>
        </authorList>
    </citation>
    <scope>NUCLEOTIDE SEQUENCE [LARGE SCALE GENOMIC DNA]</scope>
    <source>
        <strain evidence="3">CECT 7477</strain>
    </source>
</reference>
<gene>
    <name evidence="2" type="ORF">ACFOUT_15935</name>
</gene>
<sequence>MNLKRLLVIFTSLLAACSNTSLVENYKNPDIVLFDAYKVLIVGMAQNEEARANFESRLKKEFDKRGVEAMRSIDVFDLNFTDSKRSEEELDNFEQSLLDKGFDAILFTKITGATDRTSFRESVASWSSYGGSFQNDYHDNQSIYYDADYYDPFTIYHAQTSLYCICEGKERSLIWRGAIDINDPKNIEKTTDRYVDLIVLAMEKQDLIFRK</sequence>
<dbReference type="PROSITE" id="PS51257">
    <property type="entry name" value="PROKAR_LIPOPROTEIN"/>
    <property type="match status" value="1"/>
</dbReference>
<dbReference type="RefSeq" id="WP_192462057.1">
    <property type="nucleotide sequence ID" value="NZ_JACYFJ010000002.1"/>
</dbReference>
<proteinExistence type="predicted"/>
<accession>A0ABV8JU94</accession>
<protein>
    <recommendedName>
        <fullName evidence="4">Cardiolipin synthetase</fullName>
    </recommendedName>
</protein>
<organism evidence="2 3">
    <name type="scientific">Euzebyella saccharophila</name>
    <dbReference type="NCBI Taxonomy" id="679664"/>
    <lineage>
        <taxon>Bacteria</taxon>
        <taxon>Pseudomonadati</taxon>
        <taxon>Bacteroidota</taxon>
        <taxon>Flavobacteriia</taxon>
        <taxon>Flavobacteriales</taxon>
        <taxon>Flavobacteriaceae</taxon>
        <taxon>Euzebyella</taxon>
    </lineage>
</organism>